<protein>
    <submittedName>
        <fullName evidence="4">Starvation-inducible DNA-binding protein</fullName>
    </submittedName>
</protein>
<dbReference type="Proteomes" id="UP000198752">
    <property type="component" value="Unassembled WGS sequence"/>
</dbReference>
<dbReference type="InterPro" id="IPR002177">
    <property type="entry name" value="DPS_DNA-bd"/>
</dbReference>
<dbReference type="RefSeq" id="WP_093674210.1">
    <property type="nucleotide sequence ID" value="NZ_FOOY01000024.1"/>
</dbReference>
<dbReference type="PRINTS" id="PR01346">
    <property type="entry name" value="HELNAPAPROT"/>
</dbReference>
<dbReference type="AlphaFoldDB" id="A0A1I2V2P6"/>
<proteinExistence type="inferred from homology"/>
<accession>A0A1I2V2P6</accession>
<organism evidence="4 5">
    <name type="scientific">Sporolactobacillus nakayamae</name>
    <dbReference type="NCBI Taxonomy" id="269670"/>
    <lineage>
        <taxon>Bacteria</taxon>
        <taxon>Bacillati</taxon>
        <taxon>Bacillota</taxon>
        <taxon>Bacilli</taxon>
        <taxon>Bacillales</taxon>
        <taxon>Sporolactobacillaceae</taxon>
        <taxon>Sporolactobacillus</taxon>
    </lineage>
</organism>
<dbReference type="GO" id="GO:0003677">
    <property type="term" value="F:DNA binding"/>
    <property type="evidence" value="ECO:0007669"/>
    <property type="project" value="UniProtKB-KW"/>
</dbReference>
<dbReference type="CDD" id="cd01043">
    <property type="entry name" value="DPS"/>
    <property type="match status" value="1"/>
</dbReference>
<dbReference type="Gene3D" id="1.20.1260.10">
    <property type="match status" value="1"/>
</dbReference>
<dbReference type="PIRSF" id="PIRSF005900">
    <property type="entry name" value="Dps"/>
    <property type="match status" value="1"/>
</dbReference>
<keyword evidence="4" id="KW-0238">DNA-binding</keyword>
<dbReference type="GO" id="GO:0016722">
    <property type="term" value="F:oxidoreductase activity, acting on metal ions"/>
    <property type="evidence" value="ECO:0007669"/>
    <property type="project" value="InterPro"/>
</dbReference>
<evidence type="ECO:0000256" key="1">
    <source>
        <dbReference type="ARBA" id="ARBA00009497"/>
    </source>
</evidence>
<evidence type="ECO:0000313" key="4">
    <source>
        <dbReference type="EMBL" id="SFG83492.1"/>
    </source>
</evidence>
<dbReference type="InterPro" id="IPR009078">
    <property type="entry name" value="Ferritin-like_SF"/>
</dbReference>
<comment type="similarity">
    <text evidence="1 2">Belongs to the Dps family.</text>
</comment>
<dbReference type="PROSITE" id="PS00819">
    <property type="entry name" value="DPS_2"/>
    <property type="match status" value="1"/>
</dbReference>
<dbReference type="PANTHER" id="PTHR42932">
    <property type="entry name" value="GENERAL STRESS PROTEIN 20U"/>
    <property type="match status" value="1"/>
</dbReference>
<gene>
    <name evidence="4" type="ORF">SAMN02982927_02923</name>
</gene>
<evidence type="ECO:0000256" key="2">
    <source>
        <dbReference type="RuleBase" id="RU003875"/>
    </source>
</evidence>
<evidence type="ECO:0000313" key="5">
    <source>
        <dbReference type="Proteomes" id="UP000198752"/>
    </source>
</evidence>
<dbReference type="STRING" id="269670.SAMN02982927_02923"/>
<name>A0A1I2V2P6_9BACL</name>
<dbReference type="InterPro" id="IPR008331">
    <property type="entry name" value="Ferritin_DPS_dom"/>
</dbReference>
<keyword evidence="5" id="KW-1185">Reference proteome</keyword>
<dbReference type="SUPFAM" id="SSF47240">
    <property type="entry name" value="Ferritin-like"/>
    <property type="match status" value="1"/>
</dbReference>
<dbReference type="GO" id="GO:0008199">
    <property type="term" value="F:ferric iron binding"/>
    <property type="evidence" value="ECO:0007669"/>
    <property type="project" value="InterPro"/>
</dbReference>
<feature type="domain" description="Ferritin/DPS" evidence="3">
    <location>
        <begin position="13"/>
        <end position="152"/>
    </location>
</feature>
<dbReference type="OrthoDB" id="9797023at2"/>
<dbReference type="EMBL" id="FOOY01000024">
    <property type="protein sequence ID" value="SFG83492.1"/>
    <property type="molecule type" value="Genomic_DNA"/>
</dbReference>
<dbReference type="InterPro" id="IPR023188">
    <property type="entry name" value="DPS_DNA-bd_CS"/>
</dbReference>
<reference evidence="5" key="1">
    <citation type="submission" date="2016-10" db="EMBL/GenBank/DDBJ databases">
        <authorList>
            <person name="Varghese N."/>
            <person name="Submissions S."/>
        </authorList>
    </citation>
    <scope>NUCLEOTIDE SEQUENCE [LARGE SCALE GENOMIC DNA]</scope>
    <source>
        <strain evidence="5">ATCC 700379</strain>
    </source>
</reference>
<dbReference type="Pfam" id="PF00210">
    <property type="entry name" value="Ferritin"/>
    <property type="match status" value="1"/>
</dbReference>
<sequence>MAVAQGTTTKTFLNQQVANYGLFYTKLHQLHWYVKGHNFFTLHVKFEELYDQTTAILDELAERLLQINGEPYSTLQEFLEHASLKEKPYTNPMTELEMVQVAVDDLVQLRDELAEGIVLSDNEGDAVTNDMLIAVKNKLDKEIWFYTAFLGKDPVPQNNPK</sequence>
<evidence type="ECO:0000259" key="3">
    <source>
        <dbReference type="Pfam" id="PF00210"/>
    </source>
</evidence>
<dbReference type="PROSITE" id="PS00818">
    <property type="entry name" value="DPS_1"/>
    <property type="match status" value="1"/>
</dbReference>
<dbReference type="InterPro" id="IPR012347">
    <property type="entry name" value="Ferritin-like"/>
</dbReference>
<dbReference type="PANTHER" id="PTHR42932:SF1">
    <property type="entry name" value="GENERAL STRESS PROTEIN 20U"/>
    <property type="match status" value="1"/>
</dbReference>